<comment type="caution">
    <text evidence="1">The sequence shown here is derived from an EMBL/GenBank/DDBJ whole genome shotgun (WGS) entry which is preliminary data.</text>
</comment>
<evidence type="ECO:0000313" key="2">
    <source>
        <dbReference type="Proteomes" id="UP000319716"/>
    </source>
</evidence>
<dbReference type="Gene3D" id="3.40.50.300">
    <property type="entry name" value="P-loop containing nucleotide triphosphate hydrolases"/>
    <property type="match status" value="1"/>
</dbReference>
<dbReference type="SUPFAM" id="SSF52540">
    <property type="entry name" value="P-loop containing nucleoside triphosphate hydrolases"/>
    <property type="match status" value="1"/>
</dbReference>
<dbReference type="InterPro" id="IPR027417">
    <property type="entry name" value="P-loop_NTPase"/>
</dbReference>
<dbReference type="EMBL" id="BEXB01000025">
    <property type="protein sequence ID" value="GAY77358.1"/>
    <property type="molecule type" value="Genomic_DNA"/>
</dbReference>
<organism evidence="1 2">
    <name type="scientific">Sporolactobacillus inulinus</name>
    <dbReference type="NCBI Taxonomy" id="2078"/>
    <lineage>
        <taxon>Bacteria</taxon>
        <taxon>Bacillati</taxon>
        <taxon>Bacillota</taxon>
        <taxon>Bacilli</taxon>
        <taxon>Bacillales</taxon>
        <taxon>Sporolactobacillaceae</taxon>
        <taxon>Sporolactobacillus</taxon>
    </lineage>
</organism>
<dbReference type="AlphaFoldDB" id="A0A4Y1ZFU9"/>
<dbReference type="PANTHER" id="PTHR41259:SF1">
    <property type="entry name" value="DOUBLE-STRAND BREAK REPAIR RAD50 ATPASE, PUTATIVE-RELATED"/>
    <property type="match status" value="1"/>
</dbReference>
<reference evidence="1 2" key="1">
    <citation type="submission" date="2017-11" db="EMBL/GenBank/DDBJ databases">
        <title>Draft Genome Sequence of Sporolactobacillus inulinus NBRC 111894 Isolated from Koso, a Japanese Sugar-Vegetable Fermented Beverage.</title>
        <authorList>
            <person name="Chiou T.Y."/>
            <person name="Oshima K."/>
            <person name="Suda W."/>
            <person name="Hattori M."/>
            <person name="Takahashi T."/>
        </authorList>
    </citation>
    <scope>NUCLEOTIDE SEQUENCE [LARGE SCALE GENOMIC DNA]</scope>
    <source>
        <strain evidence="1 2">NBRC111894</strain>
    </source>
</reference>
<protein>
    <submittedName>
        <fullName evidence="1">DNA double-strand break repair Rad50 ATPase</fullName>
    </submittedName>
</protein>
<accession>A0A4Y1ZFU9</accession>
<dbReference type="PANTHER" id="PTHR41259">
    <property type="entry name" value="DOUBLE-STRAND BREAK REPAIR RAD50 ATPASE, PUTATIVE-RELATED"/>
    <property type="match status" value="1"/>
</dbReference>
<name>A0A4Y1ZFU9_9BACL</name>
<sequence length="220" mass="24785">MSACESELKSVRDQLAADRASSAAMEANDSYRDTLDRYHTLVTDAGIKAKDWAVLQTALWAIRKAKENYREQRLPHVLTKAAEYFSCVTDHRYVRLTLNDSGFMAEQADGVHVPAANLSRGTAEQLYLCLRLALMDAFHGYETMPMIVDDSFVNFDALRTKKSMHCLRKLRRSDKSLFYLPQDCLPQGACGNRFESVEAAQRNGIELNGTCQICFISLNS</sequence>
<dbReference type="Proteomes" id="UP000319716">
    <property type="component" value="Unassembled WGS sequence"/>
</dbReference>
<evidence type="ECO:0000313" key="1">
    <source>
        <dbReference type="EMBL" id="GAY77358.1"/>
    </source>
</evidence>
<gene>
    <name evidence="1" type="ORF">NBRC111894_2912</name>
</gene>
<proteinExistence type="predicted"/>